<evidence type="ECO:0000259" key="2">
    <source>
        <dbReference type="PROSITE" id="PS51194"/>
    </source>
</evidence>
<accession>K1XIK1</accession>
<dbReference type="PROSITE" id="PS51192">
    <property type="entry name" value="HELICASE_ATP_BIND_1"/>
    <property type="match status" value="1"/>
</dbReference>
<organism evidence="3">
    <name type="scientific">uncultured bacterium</name>
    <name type="common">gcode 4</name>
    <dbReference type="NCBI Taxonomy" id="1234023"/>
    <lineage>
        <taxon>Bacteria</taxon>
        <taxon>environmental samples</taxon>
    </lineage>
</organism>
<dbReference type="GO" id="GO:0016787">
    <property type="term" value="F:hydrolase activity"/>
    <property type="evidence" value="ECO:0007669"/>
    <property type="project" value="InterPro"/>
</dbReference>
<protein>
    <submittedName>
        <fullName evidence="3">Uncharacterized protein</fullName>
    </submittedName>
</protein>
<dbReference type="InterPro" id="IPR050742">
    <property type="entry name" value="Helicase_Restrict-Modif_Enz"/>
</dbReference>
<dbReference type="AlphaFoldDB" id="K1XIK1"/>
<dbReference type="Pfam" id="PF04851">
    <property type="entry name" value="ResIII"/>
    <property type="match status" value="1"/>
</dbReference>
<dbReference type="GO" id="GO:0005524">
    <property type="term" value="F:ATP binding"/>
    <property type="evidence" value="ECO:0007669"/>
    <property type="project" value="InterPro"/>
</dbReference>
<dbReference type="GO" id="GO:0005829">
    <property type="term" value="C:cytosol"/>
    <property type="evidence" value="ECO:0007669"/>
    <property type="project" value="TreeGrafter"/>
</dbReference>
<dbReference type="Pfam" id="PF00271">
    <property type="entry name" value="Helicase_C"/>
    <property type="match status" value="1"/>
</dbReference>
<dbReference type="PROSITE" id="PS51194">
    <property type="entry name" value="HELICASE_CTER"/>
    <property type="match status" value="1"/>
</dbReference>
<feature type="domain" description="Helicase ATP-binding" evidence="1">
    <location>
        <begin position="145"/>
        <end position="318"/>
    </location>
</feature>
<dbReference type="GO" id="GO:0003677">
    <property type="term" value="F:DNA binding"/>
    <property type="evidence" value="ECO:0007669"/>
    <property type="project" value="InterPro"/>
</dbReference>
<proteinExistence type="predicted"/>
<evidence type="ECO:0000259" key="1">
    <source>
        <dbReference type="PROSITE" id="PS51192"/>
    </source>
</evidence>
<evidence type="ECO:0000313" key="3">
    <source>
        <dbReference type="EMBL" id="EKD25002.1"/>
    </source>
</evidence>
<dbReference type="InterPro" id="IPR014001">
    <property type="entry name" value="Helicase_ATP-bd"/>
</dbReference>
<sequence>MSLISLTIPELLEENKIGKNMTSHIVLETDVVECDVEEHRNWRHIFYIARPNNGLPPILLTKDKVLEWYEYVLKNLDIENFSLITLHVAKRKWILHPKKGHPCTKADVDSIPISRKNKFNFQNWKISDNGLRPPQIWWMCAITAHRLSDNKIPGTVVMPTWTGKTETMLSTIVSNQCDKVLIIVPSNALRQQTYKKALNLWILKKIDTIQKDTILPVVVAVDKNLWDNDTIEHLIDNCNIMICTPNIMQKLSSEQLNLFSTKFNYLFFDEAHHIAAPTRERLKREFVKKNKKILQFTATPFRNDKKSIWGKIIFNYSLGKAQEESYFKTINFKPIYEFSEDKVDEAIVKKAIEQLEIDIREHDYQHIIMARTNDIPSAEAVIEIYRRYWADYNPVILHSKLKKDETKQNLDLLKNGQSKIVVCVDMLWEGVDIPQLKIAALHDVHKSLGITLQFIGRFVRDSSLNIWDATVVANIADIKVKEALKSLYSEDANRNSILRYLSENQIEREVKLQDMVDGFNWELKDELPLQNLLPKLSTTVYKIENYELDVEKLIIEFSKRNEVVSSVNDANNVIVIITKTYQNIEWGKIREINDTIRNMYIFYMNTEQNLLFVNTTSKDIQERFIRVLKEDATKIYWEDVYKSFHGINRMLLYSVGLKEKYLWPIRYKMYSGIDVKPAIWQWQRTSSIKANIFGMWYENWEPTSIGASYKWKIWARKVGSLVDLIEWCNLIGWKLIDSSISTEDVLEWTLKRELLKNPWDIVALPVFIDWPILLENIQTPVEIKLGENVYLLDELWIQIVERAQIDEGITFKIFGENVELFMNFIVSAPLKDETKPNYSYSIIWGTTPATIKIGRNTYWIADFFMDNPPCIWFSDSTQLLNNLYIKWNQDIVPYDKEKIEILDWLNVDKTKESQWHEKTPGTIQHYMIWRLASTWEYQIIYNDDWPAEIADILAFKVNDTEKIIDIELYHCKYSSSEKEWDRIKDFYEVCWQAQKSAHWKEGWNQIEKIVKHLLKRDNRWQHSYWVSRFEVGDESDLKEIQKKTSIYIVKYKVIIVQPWLSRKVVSMQILYLLSTTELYLAETVQMPLTIITSE</sequence>
<name>K1XIK1_9BACT</name>
<dbReference type="SUPFAM" id="SSF52540">
    <property type="entry name" value="P-loop containing nucleoside triphosphate hydrolases"/>
    <property type="match status" value="1"/>
</dbReference>
<dbReference type="InterPro" id="IPR027417">
    <property type="entry name" value="P-loop_NTPase"/>
</dbReference>
<dbReference type="Gene3D" id="3.40.50.300">
    <property type="entry name" value="P-loop containing nucleotide triphosphate hydrolases"/>
    <property type="match status" value="2"/>
</dbReference>
<gene>
    <name evidence="3" type="ORF">ACD_80C00131G0005</name>
</gene>
<dbReference type="EMBL" id="AMFJ01036138">
    <property type="protein sequence ID" value="EKD25002.1"/>
    <property type="molecule type" value="Genomic_DNA"/>
</dbReference>
<dbReference type="InterPro" id="IPR001650">
    <property type="entry name" value="Helicase_C-like"/>
</dbReference>
<dbReference type="PANTHER" id="PTHR47396:SF1">
    <property type="entry name" value="ATP-DEPENDENT HELICASE IRC3-RELATED"/>
    <property type="match status" value="1"/>
</dbReference>
<comment type="caution">
    <text evidence="3">The sequence shown here is derived from an EMBL/GenBank/DDBJ whole genome shotgun (WGS) entry which is preliminary data.</text>
</comment>
<dbReference type="SMART" id="SM00490">
    <property type="entry name" value="HELICc"/>
    <property type="match status" value="1"/>
</dbReference>
<feature type="domain" description="Helicase C-terminal" evidence="2">
    <location>
        <begin position="351"/>
        <end position="516"/>
    </location>
</feature>
<dbReference type="PANTHER" id="PTHR47396">
    <property type="entry name" value="TYPE I RESTRICTION ENZYME ECOKI R PROTEIN"/>
    <property type="match status" value="1"/>
</dbReference>
<dbReference type="SMART" id="SM00487">
    <property type="entry name" value="DEXDc"/>
    <property type="match status" value="1"/>
</dbReference>
<dbReference type="InterPro" id="IPR006935">
    <property type="entry name" value="Helicase/UvrB_N"/>
</dbReference>
<reference evidence="3" key="1">
    <citation type="journal article" date="2012" name="Science">
        <title>Fermentation, hydrogen, and sulfur metabolism in multiple uncultivated bacterial phyla.</title>
        <authorList>
            <person name="Wrighton K.C."/>
            <person name="Thomas B.C."/>
            <person name="Sharon I."/>
            <person name="Miller C.S."/>
            <person name="Castelle C.J."/>
            <person name="VerBerkmoes N.C."/>
            <person name="Wilkins M.J."/>
            <person name="Hettich R.L."/>
            <person name="Lipton M.S."/>
            <person name="Williams K.H."/>
            <person name="Long P.E."/>
            <person name="Banfield J.F."/>
        </authorList>
    </citation>
    <scope>NUCLEOTIDE SEQUENCE [LARGE SCALE GENOMIC DNA]</scope>
</reference>